<reference evidence="2" key="1">
    <citation type="submission" date="2016-10" db="EMBL/GenBank/DDBJ databases">
        <authorList>
            <person name="Varghese N."/>
            <person name="Submissions S."/>
        </authorList>
    </citation>
    <scope>NUCLEOTIDE SEQUENCE [LARGE SCALE GENOMIC DNA]</scope>
    <source>
        <strain evidence="2">DSM 23413</strain>
    </source>
</reference>
<dbReference type="InterPro" id="IPR023157">
    <property type="entry name" value="AGR-C-984p-like_sf"/>
</dbReference>
<keyword evidence="2" id="KW-1185">Reference proteome</keyword>
<proteinExistence type="predicted"/>
<name>A0A1H5U4M9_9RHOB</name>
<dbReference type="RefSeq" id="WP_104007163.1">
    <property type="nucleotide sequence ID" value="NZ_FNVD01000003.1"/>
</dbReference>
<dbReference type="Gene3D" id="1.10.3700.10">
    <property type="entry name" value="AGR C 984p-like"/>
    <property type="match status" value="1"/>
</dbReference>
<organism evidence="1 2">
    <name type="scientific">Jhaorihella thermophila</name>
    <dbReference type="NCBI Taxonomy" id="488547"/>
    <lineage>
        <taxon>Bacteria</taxon>
        <taxon>Pseudomonadati</taxon>
        <taxon>Pseudomonadota</taxon>
        <taxon>Alphaproteobacteria</taxon>
        <taxon>Rhodobacterales</taxon>
        <taxon>Paracoccaceae</taxon>
        <taxon>Jhaorihella</taxon>
    </lineage>
</organism>
<evidence type="ECO:0008006" key="3">
    <source>
        <dbReference type="Google" id="ProtNLM"/>
    </source>
</evidence>
<accession>A0A1H5U4M9</accession>
<dbReference type="EMBL" id="FNVD01000003">
    <property type="protein sequence ID" value="SEF70055.1"/>
    <property type="molecule type" value="Genomic_DNA"/>
</dbReference>
<dbReference type="Pfam" id="PF06748">
    <property type="entry name" value="DUF1217"/>
    <property type="match status" value="1"/>
</dbReference>
<protein>
    <recommendedName>
        <fullName evidence="3">Flagellar protein</fullName>
    </recommendedName>
</protein>
<dbReference type="Proteomes" id="UP000236742">
    <property type="component" value="Unassembled WGS sequence"/>
</dbReference>
<dbReference type="SUPFAM" id="SSF158837">
    <property type="entry name" value="AGR C 984p-like"/>
    <property type="match status" value="1"/>
</dbReference>
<evidence type="ECO:0000313" key="1">
    <source>
        <dbReference type="EMBL" id="SEF70055.1"/>
    </source>
</evidence>
<dbReference type="InterPro" id="IPR010626">
    <property type="entry name" value="DUF1217"/>
</dbReference>
<gene>
    <name evidence="1" type="ORF">SAMN05421751_103211</name>
</gene>
<evidence type="ECO:0000313" key="2">
    <source>
        <dbReference type="Proteomes" id="UP000236742"/>
    </source>
</evidence>
<dbReference type="AlphaFoldDB" id="A0A1H5U4M9"/>
<dbReference type="OrthoDB" id="7824597at2"/>
<sequence length="266" mass="29152">MSFQPVIPASGLVGWRFLQRTHAAQMQAFTATGLQEREAGYFLEKIGQITNASELVADRRLLSIALGAFGLQDDIENRAFIQRILSDGTSSPSALANKMTDSRYRRFSAAFGFGVGEIVQTGNRAGMETIVQQWRSSQFEIAVGEQDDTMRIALYAERQLDALATRATNDETKWFTIMGEPPLRALFETALGLPSAFARLDIDKQLEILRDRTRAVTGDSSVAQFAAQENRDRLIALYFARSSADSLSAGSSPASVALSLLQAGSW</sequence>